<dbReference type="Pfam" id="PF17801">
    <property type="entry name" value="Melibiase_C"/>
    <property type="match status" value="1"/>
</dbReference>
<protein>
    <recommendedName>
        <fullName evidence="1">Alpha galactosidase C-terminal domain-containing protein</fullName>
    </recommendedName>
</protein>
<proteinExistence type="predicted"/>
<feature type="domain" description="Alpha galactosidase C-terminal" evidence="1">
    <location>
        <begin position="16"/>
        <end position="79"/>
    </location>
</feature>
<dbReference type="STRING" id="1051891.A0A0C3K5I9"/>
<keyword evidence="3" id="KW-1185">Reference proteome</keyword>
<sequence length="150" mass="17065">MGSAANRIWKQEVAGGDLQLWVGWLTNWDTVVALMNTGEETIKTSVAIADVFTDGSDWSRKAAYYLYDLWELEDNVNANITMTPRAESVPRKDGRRYGKYQGVVRGHIQNVHVKPHQTRVWKLGVIWGSVDGQEETGQTQLKRRGARYEL</sequence>
<dbReference type="OrthoDB" id="5795902at2759"/>
<reference evidence="2 3" key="1">
    <citation type="submission" date="2014-04" db="EMBL/GenBank/DDBJ databases">
        <authorList>
            <consortium name="DOE Joint Genome Institute"/>
            <person name="Kuo A."/>
            <person name="Girlanda M."/>
            <person name="Perotto S."/>
            <person name="Kohler A."/>
            <person name="Nagy L.G."/>
            <person name="Floudas D."/>
            <person name="Copeland A."/>
            <person name="Barry K.W."/>
            <person name="Cichocki N."/>
            <person name="Veneault-Fourrey C."/>
            <person name="LaButti K."/>
            <person name="Lindquist E.A."/>
            <person name="Lipzen A."/>
            <person name="Lundell T."/>
            <person name="Morin E."/>
            <person name="Murat C."/>
            <person name="Sun H."/>
            <person name="Tunlid A."/>
            <person name="Henrissat B."/>
            <person name="Grigoriev I.V."/>
            <person name="Hibbett D.S."/>
            <person name="Martin F."/>
            <person name="Nordberg H.P."/>
            <person name="Cantor M.N."/>
            <person name="Hua S.X."/>
        </authorList>
    </citation>
    <scope>NUCLEOTIDE SEQUENCE [LARGE SCALE GENOMIC DNA]</scope>
    <source>
        <strain evidence="2 3">MUT 4182</strain>
    </source>
</reference>
<dbReference type="Gene3D" id="2.60.40.1180">
    <property type="entry name" value="Golgi alpha-mannosidase II"/>
    <property type="match status" value="1"/>
</dbReference>
<evidence type="ECO:0000259" key="1">
    <source>
        <dbReference type="Pfam" id="PF17801"/>
    </source>
</evidence>
<organism evidence="2 3">
    <name type="scientific">Tulasnella calospora MUT 4182</name>
    <dbReference type="NCBI Taxonomy" id="1051891"/>
    <lineage>
        <taxon>Eukaryota</taxon>
        <taxon>Fungi</taxon>
        <taxon>Dikarya</taxon>
        <taxon>Basidiomycota</taxon>
        <taxon>Agaricomycotina</taxon>
        <taxon>Agaricomycetes</taxon>
        <taxon>Cantharellales</taxon>
        <taxon>Tulasnellaceae</taxon>
        <taxon>Tulasnella</taxon>
    </lineage>
</organism>
<dbReference type="Proteomes" id="UP000054248">
    <property type="component" value="Unassembled WGS sequence"/>
</dbReference>
<accession>A0A0C3K5I9</accession>
<reference evidence="3" key="2">
    <citation type="submission" date="2015-01" db="EMBL/GenBank/DDBJ databases">
        <title>Evolutionary Origins and Diversification of the Mycorrhizal Mutualists.</title>
        <authorList>
            <consortium name="DOE Joint Genome Institute"/>
            <consortium name="Mycorrhizal Genomics Consortium"/>
            <person name="Kohler A."/>
            <person name="Kuo A."/>
            <person name="Nagy L.G."/>
            <person name="Floudas D."/>
            <person name="Copeland A."/>
            <person name="Barry K.W."/>
            <person name="Cichocki N."/>
            <person name="Veneault-Fourrey C."/>
            <person name="LaButti K."/>
            <person name="Lindquist E.A."/>
            <person name="Lipzen A."/>
            <person name="Lundell T."/>
            <person name="Morin E."/>
            <person name="Murat C."/>
            <person name="Riley R."/>
            <person name="Ohm R."/>
            <person name="Sun H."/>
            <person name="Tunlid A."/>
            <person name="Henrissat B."/>
            <person name="Grigoriev I.V."/>
            <person name="Hibbett D.S."/>
            <person name="Martin F."/>
        </authorList>
    </citation>
    <scope>NUCLEOTIDE SEQUENCE [LARGE SCALE GENOMIC DNA]</scope>
    <source>
        <strain evidence="3">MUT 4182</strain>
    </source>
</reference>
<dbReference type="AlphaFoldDB" id="A0A0C3K5I9"/>
<dbReference type="HOGENOM" id="CLU_1741917_0_0_1"/>
<dbReference type="EMBL" id="KN823510">
    <property type="protein sequence ID" value="KIO16658.1"/>
    <property type="molecule type" value="Genomic_DNA"/>
</dbReference>
<gene>
    <name evidence="2" type="ORF">M407DRAFT_33692</name>
</gene>
<dbReference type="SUPFAM" id="SSF51011">
    <property type="entry name" value="Glycosyl hydrolase domain"/>
    <property type="match status" value="1"/>
</dbReference>
<evidence type="ECO:0000313" key="2">
    <source>
        <dbReference type="EMBL" id="KIO16658.1"/>
    </source>
</evidence>
<dbReference type="InterPro" id="IPR013780">
    <property type="entry name" value="Glyco_hydro_b"/>
</dbReference>
<evidence type="ECO:0000313" key="3">
    <source>
        <dbReference type="Proteomes" id="UP000054248"/>
    </source>
</evidence>
<dbReference type="InterPro" id="IPR041233">
    <property type="entry name" value="Melibiase_C"/>
</dbReference>
<name>A0A0C3K5I9_9AGAM</name>